<gene>
    <name evidence="1" type="primary">RvY_07407</name>
    <name evidence="1" type="synonym">RvY_07407.2</name>
    <name evidence="1" type="ORF">RvY_07407-2</name>
</gene>
<name>A0A1D1V208_RAMVA</name>
<protein>
    <submittedName>
        <fullName evidence="1">Uncharacterized protein</fullName>
    </submittedName>
</protein>
<keyword evidence="2" id="KW-1185">Reference proteome</keyword>
<comment type="caution">
    <text evidence="1">The sequence shown here is derived from an EMBL/GenBank/DDBJ whole genome shotgun (WGS) entry which is preliminary data.</text>
</comment>
<reference evidence="1 2" key="1">
    <citation type="journal article" date="2016" name="Nat. Commun.">
        <title>Extremotolerant tardigrade genome and improved radiotolerance of human cultured cells by tardigrade-unique protein.</title>
        <authorList>
            <person name="Hashimoto T."/>
            <person name="Horikawa D.D."/>
            <person name="Saito Y."/>
            <person name="Kuwahara H."/>
            <person name="Kozuka-Hata H."/>
            <person name="Shin-I T."/>
            <person name="Minakuchi Y."/>
            <person name="Ohishi K."/>
            <person name="Motoyama A."/>
            <person name="Aizu T."/>
            <person name="Enomoto A."/>
            <person name="Kondo K."/>
            <person name="Tanaka S."/>
            <person name="Hara Y."/>
            <person name="Koshikawa S."/>
            <person name="Sagara H."/>
            <person name="Miura T."/>
            <person name="Yokobori S."/>
            <person name="Miyagawa K."/>
            <person name="Suzuki Y."/>
            <person name="Kubo T."/>
            <person name="Oyama M."/>
            <person name="Kohara Y."/>
            <person name="Fujiyama A."/>
            <person name="Arakawa K."/>
            <person name="Katayama T."/>
            <person name="Toyoda A."/>
            <person name="Kunieda T."/>
        </authorList>
    </citation>
    <scope>NUCLEOTIDE SEQUENCE [LARGE SCALE GENOMIC DNA]</scope>
    <source>
        <strain evidence="1 2">YOKOZUNA-1</strain>
    </source>
</reference>
<evidence type="ECO:0000313" key="1">
    <source>
        <dbReference type="EMBL" id="GAU95866.1"/>
    </source>
</evidence>
<accession>A0A1D1V208</accession>
<dbReference type="EMBL" id="BDGG01000003">
    <property type="protein sequence ID" value="GAU95866.1"/>
    <property type="molecule type" value="Genomic_DNA"/>
</dbReference>
<sequence>MIDSMLKFFLLHRGAALEYTRIGIMKPCARFSSRRLLSRARKKPRDNACQETFKVNLLNLWLEVIMHTVFYYVLQPFYGKTIGVTSRSASMGFVFK</sequence>
<dbReference type="Proteomes" id="UP000186922">
    <property type="component" value="Unassembled WGS sequence"/>
</dbReference>
<dbReference type="AlphaFoldDB" id="A0A1D1V208"/>
<organism evidence="1 2">
    <name type="scientific">Ramazzottius varieornatus</name>
    <name type="common">Water bear</name>
    <name type="synonym">Tardigrade</name>
    <dbReference type="NCBI Taxonomy" id="947166"/>
    <lineage>
        <taxon>Eukaryota</taxon>
        <taxon>Metazoa</taxon>
        <taxon>Ecdysozoa</taxon>
        <taxon>Tardigrada</taxon>
        <taxon>Eutardigrada</taxon>
        <taxon>Parachela</taxon>
        <taxon>Hypsibioidea</taxon>
        <taxon>Ramazzottiidae</taxon>
        <taxon>Ramazzottius</taxon>
    </lineage>
</organism>
<evidence type="ECO:0000313" key="2">
    <source>
        <dbReference type="Proteomes" id="UP000186922"/>
    </source>
</evidence>
<proteinExistence type="predicted"/>